<evidence type="ECO:0000313" key="8">
    <source>
        <dbReference type="EMBL" id="AEA33542.1"/>
    </source>
</evidence>
<dbReference type="HOGENOM" id="CLU_017727_0_0_7"/>
<name>F2LUT7_HIPMA</name>
<comment type="function">
    <text evidence="5">Catalyzes the ferredoxin-dependent oxidative decarboxylation of arylpyruvates.</text>
</comment>
<keyword evidence="9" id="KW-1185">Reference proteome</keyword>
<dbReference type="Gene3D" id="3.40.50.970">
    <property type="match status" value="2"/>
</dbReference>
<dbReference type="PIRSF" id="PIRSF006439">
    <property type="entry name" value="Indolepyruvate_ferr_oxidored"/>
    <property type="match status" value="1"/>
</dbReference>
<feature type="binding site" evidence="6">
    <location>
        <position position="584"/>
    </location>
    <ligand>
        <name>[4Fe-4S] cluster</name>
        <dbReference type="ChEBI" id="CHEBI:49883"/>
        <label>2</label>
    </ligand>
</feature>
<dbReference type="GO" id="GO:0044281">
    <property type="term" value="P:small molecule metabolic process"/>
    <property type="evidence" value="ECO:0007669"/>
    <property type="project" value="UniProtKB-ARBA"/>
</dbReference>
<feature type="binding site" evidence="6">
    <location>
        <position position="587"/>
    </location>
    <ligand>
        <name>[4Fe-4S] cluster</name>
        <dbReference type="ChEBI" id="CHEBI:49883"/>
        <label>2</label>
    </ligand>
</feature>
<dbReference type="EMBL" id="CP002606">
    <property type="protein sequence ID" value="AEA33542.1"/>
    <property type="molecule type" value="Genomic_DNA"/>
</dbReference>
<keyword evidence="5" id="KW-0813">Transport</keyword>
<dbReference type="InterPro" id="IPR045025">
    <property type="entry name" value="HACL1-like"/>
</dbReference>
<keyword evidence="2 5" id="KW-0560">Oxidoreductase</keyword>
<feature type="binding site" evidence="6">
    <location>
        <position position="562"/>
    </location>
    <ligand>
        <name>[4Fe-4S] cluster</name>
        <dbReference type="ChEBI" id="CHEBI:49883"/>
        <label>2</label>
    </ligand>
</feature>
<dbReference type="Pfam" id="PF01855">
    <property type="entry name" value="POR_N"/>
    <property type="match status" value="1"/>
</dbReference>
<organism evidence="8 9">
    <name type="scientific">Hippea maritima (strain ATCC 700847 / DSM 10411 / MH2)</name>
    <dbReference type="NCBI Taxonomy" id="760142"/>
    <lineage>
        <taxon>Bacteria</taxon>
        <taxon>Pseudomonadati</taxon>
        <taxon>Campylobacterota</taxon>
        <taxon>Desulfurellia</taxon>
        <taxon>Desulfurellales</taxon>
        <taxon>Hippeaceae</taxon>
        <taxon>Hippea</taxon>
    </lineage>
</organism>
<dbReference type="GO" id="GO:0051539">
    <property type="term" value="F:4 iron, 4 sulfur cluster binding"/>
    <property type="evidence" value="ECO:0007669"/>
    <property type="project" value="UniProtKB-UniRule"/>
</dbReference>
<evidence type="ECO:0000256" key="6">
    <source>
        <dbReference type="PIRSR" id="PIRSR006439-50"/>
    </source>
</evidence>
<dbReference type="Gene3D" id="3.30.70.20">
    <property type="match status" value="1"/>
</dbReference>
<dbReference type="GO" id="GO:0043805">
    <property type="term" value="F:indolepyruvate ferredoxin oxidoreductase activity"/>
    <property type="evidence" value="ECO:0007669"/>
    <property type="project" value="UniProtKB-UniRule"/>
</dbReference>
<evidence type="ECO:0000259" key="7">
    <source>
        <dbReference type="PROSITE" id="PS51379"/>
    </source>
</evidence>
<evidence type="ECO:0000256" key="5">
    <source>
        <dbReference type="PIRNR" id="PIRNR006439"/>
    </source>
</evidence>
<feature type="binding site" evidence="6">
    <location>
        <position position="556"/>
    </location>
    <ligand>
        <name>[4Fe-4S] cluster</name>
        <dbReference type="ChEBI" id="CHEBI:49883"/>
        <label>1</label>
    </ligand>
</feature>
<keyword evidence="5" id="KW-0249">Electron transport</keyword>
<comment type="catalytic activity">
    <reaction evidence="5">
        <text>indole-3-pyruvate + 2 oxidized [2Fe-2S]-[ferredoxin] + CoA = (indol-3-yl)acetyl-CoA + 2 reduced [2Fe-2S]-[ferredoxin] + CO2 + H(+)</text>
        <dbReference type="Rhea" id="RHEA:12645"/>
        <dbReference type="Rhea" id="RHEA-COMP:10000"/>
        <dbReference type="Rhea" id="RHEA-COMP:10001"/>
        <dbReference type="ChEBI" id="CHEBI:15378"/>
        <dbReference type="ChEBI" id="CHEBI:16526"/>
        <dbReference type="ChEBI" id="CHEBI:17640"/>
        <dbReference type="ChEBI" id="CHEBI:33737"/>
        <dbReference type="ChEBI" id="CHEBI:33738"/>
        <dbReference type="ChEBI" id="CHEBI:57271"/>
        <dbReference type="ChEBI" id="CHEBI:57287"/>
        <dbReference type="EC" id="1.2.7.8"/>
    </reaction>
</comment>
<evidence type="ECO:0000256" key="1">
    <source>
        <dbReference type="ARBA" id="ARBA00022723"/>
    </source>
</evidence>
<dbReference type="InterPro" id="IPR011766">
    <property type="entry name" value="TPP_enzyme_TPP-bd"/>
</dbReference>
<keyword evidence="3 5" id="KW-0408">Iron</keyword>
<dbReference type="CDD" id="cd02008">
    <property type="entry name" value="TPP_IOR_alpha"/>
    <property type="match status" value="1"/>
</dbReference>
<dbReference type="eggNOG" id="COG4231">
    <property type="taxonomic scope" value="Bacteria"/>
</dbReference>
<feature type="binding site" evidence="6">
    <location>
        <position position="553"/>
    </location>
    <ligand>
        <name>[4Fe-4S] cluster</name>
        <dbReference type="ChEBI" id="CHEBI:49883"/>
        <label>1</label>
    </ligand>
</feature>
<dbReference type="SUPFAM" id="SSF52518">
    <property type="entry name" value="Thiamin diphosphate-binding fold (THDP-binding)"/>
    <property type="match status" value="2"/>
</dbReference>
<keyword evidence="5 6" id="KW-0004">4Fe-4S</keyword>
<keyword evidence="1 5" id="KW-0479">Metal-binding</keyword>
<dbReference type="STRING" id="760142.Hipma_0572"/>
<feature type="binding site" evidence="6">
    <location>
        <position position="581"/>
    </location>
    <ligand>
        <name>[4Fe-4S] cluster</name>
        <dbReference type="ChEBI" id="CHEBI:49883"/>
        <label>2</label>
    </ligand>
</feature>
<dbReference type="InterPro" id="IPR002880">
    <property type="entry name" value="Pyrv_Fd/Flavodoxin_OxRdtase_N"/>
</dbReference>
<dbReference type="FunFam" id="3.40.50.970:FF:000039">
    <property type="entry name" value="Indolepyruvate oxidoreductase subunit IorA"/>
    <property type="match status" value="1"/>
</dbReference>
<dbReference type="Pfam" id="PF02775">
    <property type="entry name" value="TPP_enzyme_C"/>
    <property type="match status" value="1"/>
</dbReference>
<evidence type="ECO:0000256" key="3">
    <source>
        <dbReference type="ARBA" id="ARBA00023004"/>
    </source>
</evidence>
<dbReference type="PANTHER" id="PTHR43710:SF7">
    <property type="entry name" value="INDOLEPYRUVATE OXIDOREDUCTASE SUBUNIT IORA"/>
    <property type="match status" value="1"/>
</dbReference>
<dbReference type="Proteomes" id="UP000008139">
    <property type="component" value="Chromosome"/>
</dbReference>
<reference evidence="8 9" key="1">
    <citation type="journal article" date="2011" name="Stand. Genomic Sci.">
        <title>Complete genome sequence of the thermophilic sulfur-reducer Hippea maritima type strain (MH(2)).</title>
        <authorList>
            <person name="Huntemann M."/>
            <person name="Lu M."/>
            <person name="Nolan M."/>
            <person name="Lapidus A."/>
            <person name="Lucas S."/>
            <person name="Hammon N."/>
            <person name="Deshpande S."/>
            <person name="Cheng J.F."/>
            <person name="Tapia R."/>
            <person name="Han C."/>
            <person name="Goodwin L."/>
            <person name="Pitluck S."/>
            <person name="Liolios K."/>
            <person name="Pagani I."/>
            <person name="Ivanova N."/>
            <person name="Ovchinikova G."/>
            <person name="Pati A."/>
            <person name="Chen A."/>
            <person name="Palaniappan K."/>
            <person name="Land M."/>
            <person name="Hauser L."/>
            <person name="Jeffries C.D."/>
            <person name="Detter J.C."/>
            <person name="Brambilla E.M."/>
            <person name="Rohde M."/>
            <person name="Spring S."/>
            <person name="Goker M."/>
            <person name="Woyke T."/>
            <person name="Bristow J."/>
            <person name="Eisen J.A."/>
            <person name="Markowitz V."/>
            <person name="Hugenholtz P."/>
            <person name="Kyrpides N.C."/>
            <person name="Klenk H.P."/>
            <person name="Mavromatis K."/>
        </authorList>
    </citation>
    <scope>NUCLEOTIDE SEQUENCE [LARGE SCALE GENOMIC DNA]</scope>
    <source>
        <strain evidence="9">ATCC 700847 / DSM 10411 / MH2</strain>
    </source>
</reference>
<evidence type="ECO:0000256" key="4">
    <source>
        <dbReference type="ARBA" id="ARBA00023014"/>
    </source>
</evidence>
<dbReference type="PROSITE" id="PS00198">
    <property type="entry name" value="4FE4S_FER_1"/>
    <property type="match status" value="1"/>
</dbReference>
<feature type="domain" description="4Fe-4S ferredoxin-type" evidence="7">
    <location>
        <begin position="541"/>
        <end position="571"/>
    </location>
</feature>
<gene>
    <name evidence="8" type="ordered locus">Hipma_0572</name>
</gene>
<feature type="binding site" evidence="6">
    <location>
        <position position="550"/>
    </location>
    <ligand>
        <name>[4Fe-4S] cluster</name>
        <dbReference type="ChEBI" id="CHEBI:49883"/>
        <label>1</label>
    </ligand>
</feature>
<proteinExistence type="predicted"/>
<dbReference type="PROSITE" id="PS51379">
    <property type="entry name" value="4FE4S_FER_2"/>
    <property type="match status" value="2"/>
</dbReference>
<evidence type="ECO:0000256" key="2">
    <source>
        <dbReference type="ARBA" id="ARBA00023002"/>
    </source>
</evidence>
<evidence type="ECO:0000313" key="9">
    <source>
        <dbReference type="Proteomes" id="UP000008139"/>
    </source>
</evidence>
<dbReference type="InterPro" id="IPR017900">
    <property type="entry name" value="4Fe4S_Fe_S_CS"/>
</dbReference>
<dbReference type="PANTHER" id="PTHR43710">
    <property type="entry name" value="2-HYDROXYACYL-COA LYASE"/>
    <property type="match status" value="1"/>
</dbReference>
<accession>F2LUT7</accession>
<reference evidence="9" key="2">
    <citation type="submission" date="2011-03" db="EMBL/GenBank/DDBJ databases">
        <title>The complete genome of Hippea maritima DSM 10411.</title>
        <authorList>
            <consortium name="US DOE Joint Genome Institute (JGI-PGF)"/>
            <person name="Lucas S."/>
            <person name="Copeland A."/>
            <person name="Lapidus A."/>
            <person name="Bruce D."/>
            <person name="Goodwin L."/>
            <person name="Pitluck S."/>
            <person name="Peters L."/>
            <person name="Kyrpides N."/>
            <person name="Mavromatis K."/>
            <person name="Pagani I."/>
            <person name="Ivanova N."/>
            <person name="Mikhailova N."/>
            <person name="Lu M."/>
            <person name="Detter J.C."/>
            <person name="Tapia R."/>
            <person name="Han C."/>
            <person name="Land M."/>
            <person name="Hauser L."/>
            <person name="Markowitz V."/>
            <person name="Cheng J.-F."/>
            <person name="Hugenholtz P."/>
            <person name="Woyke T."/>
            <person name="Wu D."/>
            <person name="Spring S."/>
            <person name="Schroeder M."/>
            <person name="Brambilla E."/>
            <person name="Klenk H.-P."/>
            <person name="Eisen J.A."/>
        </authorList>
    </citation>
    <scope>NUCLEOTIDE SEQUENCE [LARGE SCALE GENOMIC DNA]</scope>
    <source>
        <strain evidence="9">ATCC 700847 / DSM 10411 / MH2</strain>
    </source>
</reference>
<feature type="binding site" evidence="6">
    <location>
        <position position="591"/>
    </location>
    <ligand>
        <name>[4Fe-4S] cluster</name>
        <dbReference type="ChEBI" id="CHEBI:49883"/>
        <label>1</label>
    </ligand>
</feature>
<dbReference type="OrthoDB" id="9804603at2"/>
<protein>
    <recommendedName>
        <fullName evidence="5">Indolepyruvate oxidoreductase subunit IorA</fullName>
        <shortName evidence="5">IOR</shortName>
        <ecNumber evidence="5">1.2.7.8</ecNumber>
    </recommendedName>
    <alternativeName>
        <fullName evidence="5">Indolepyruvate ferredoxin oxidoreductase subunit alpha</fullName>
    </alternativeName>
</protein>
<dbReference type="CDD" id="cd07034">
    <property type="entry name" value="TPP_PYR_PFOR_IOR-alpha_like"/>
    <property type="match status" value="1"/>
</dbReference>
<keyword evidence="4 5" id="KW-0411">Iron-sulfur</keyword>
<dbReference type="SUPFAM" id="SSF54862">
    <property type="entry name" value="4Fe-4S ferredoxins"/>
    <property type="match status" value="1"/>
</dbReference>
<dbReference type="AlphaFoldDB" id="F2LUT7"/>
<keyword evidence="8" id="KW-0670">Pyruvate</keyword>
<dbReference type="GO" id="GO:0046872">
    <property type="term" value="F:metal ion binding"/>
    <property type="evidence" value="ECO:0007669"/>
    <property type="project" value="UniProtKB-UniRule"/>
</dbReference>
<dbReference type="Pfam" id="PF13237">
    <property type="entry name" value="Fer4_10"/>
    <property type="match status" value="1"/>
</dbReference>
<sequence length="600" mass="66370">MKLFLSGNEAIAFGLIEAGVRFISGYPGTPSSEVLPTAIKIKEQFGINGYFDWSVNEKVAFEEATAANFSGLSVAVVMKQVGLNVAMDPYMNTAIVGSVGGFVVVVADDPGPHSSQTEQDSRFLAQFAKIPVLEPSGPKEAYEFAKRAIELSREYSLPVMLRTTTRVSHSREDISIGKITNIDIKPQFKKDTDRFAATPHFRFLLHQKLNDKLKAIKNKSQFKELYNGKKLIITSGISFAYLCDIIDEFNLDKKVKVLKIDMPFPLNESELQRYVDNYNDVLVIEEGYPVIENQLINKTTVKGRWNGFVPSEGELTIDVIKGLLRDFGVFDFKENSEMVKPPFKRPSLCPGCGHRSAFFAIRSVFKDDAIYTGDIGCYTLGLNLKAVDTVHCMGASVSFAYGFDKAFSLDDSSKYIVATIGDSTFFHSGITPLIDAIHNNSRFILVILDNTTTAMTGNQPTPANPFNAEKGNANPISIESIVRALGIEFLKVRDAYDIEGTESDLKEAKSYIDTHKKPAVLILRHPCVYTKEGLKANPVFNDVYVDKDKCTGCKVCINRFECPSLVFDASDKKVGIDVSTCIKCGQCVFSCPYGAIKVIK</sequence>
<dbReference type="InterPro" id="IPR017896">
    <property type="entry name" value="4Fe4S_Fe-S-bd"/>
</dbReference>
<dbReference type="GO" id="GO:0030976">
    <property type="term" value="F:thiamine pyrophosphate binding"/>
    <property type="evidence" value="ECO:0007669"/>
    <property type="project" value="InterPro"/>
</dbReference>
<feature type="domain" description="4Fe-4S ferredoxin-type" evidence="7">
    <location>
        <begin position="572"/>
        <end position="600"/>
    </location>
</feature>
<dbReference type="InParanoid" id="F2LUT7"/>
<dbReference type="InterPro" id="IPR029061">
    <property type="entry name" value="THDP-binding"/>
</dbReference>
<dbReference type="EC" id="1.2.7.8" evidence="5"/>
<dbReference type="KEGG" id="hmr:Hipma_0572"/>
<dbReference type="RefSeq" id="WP_013681583.1">
    <property type="nucleotide sequence ID" value="NC_015318.1"/>
</dbReference>
<dbReference type="InterPro" id="IPR017721">
    <property type="entry name" value="IorA"/>
</dbReference>
<comment type="cofactor">
    <cofactor evidence="5 6">
        <name>[4Fe-4S] cluster</name>
        <dbReference type="ChEBI" id="CHEBI:49883"/>
    </cofactor>
    <text evidence="5 6">Binds 2 [4Fe-4S] clusters. In this family the first cluster has a non-standard and varying [4Fe-4S] binding motif CX(2)CX(2)CX(4-5)CP.</text>
</comment>